<dbReference type="Proteomes" id="UP000774130">
    <property type="component" value="Unassembled WGS sequence"/>
</dbReference>
<dbReference type="Pfam" id="PF00389">
    <property type="entry name" value="2-Hacid_dh"/>
    <property type="match status" value="1"/>
</dbReference>
<evidence type="ECO:0000259" key="5">
    <source>
        <dbReference type="Pfam" id="PF00389"/>
    </source>
</evidence>
<evidence type="ECO:0000256" key="1">
    <source>
        <dbReference type="ARBA" id="ARBA00005854"/>
    </source>
</evidence>
<sequence length="315" mass="35047">MTKPIIFIQGNYRAEFIEKIKASATEYRVKTTLIDEDLEFVEISVGWDKKNEQQLLALSPLKWVQAISAGVDYLPLKEFEKKGILLTNASGLHSISISEHVIGVILSYYRGLNTAQKNQLAHTWDTDDIHYDQLSGKNMLVIGTGHIGEKLAKSVVSLGVNPFGINTTGHTVDGFIETYSMKNLAKIIQTMDIVVGILPGTDDTFHIFNNDLFSQMKPSAIFINVGRGDTVHTRELTETLQNKTIAFAALDVFEAEPLPADSPLWELDNLLITPHISGLTKHFQTKLMQIFLPNLTSFVKDGSLAKNQVSLKKGY</sequence>
<evidence type="ECO:0000256" key="3">
    <source>
        <dbReference type="ARBA" id="ARBA00023027"/>
    </source>
</evidence>
<keyword evidence="3" id="KW-0520">NAD</keyword>
<reference evidence="7 8" key="1">
    <citation type="submission" date="2021-06" db="EMBL/GenBank/DDBJ databases">
        <title>Enterococcus alishanensis sp. nov., a novel lactic acid bacterium isolated from fresh coffee beans.</title>
        <authorList>
            <person name="Chen Y.-S."/>
        </authorList>
    </citation>
    <scope>NUCLEOTIDE SEQUENCE [LARGE SCALE GENOMIC DNA]</scope>
    <source>
        <strain evidence="7 8">ALS3</strain>
    </source>
</reference>
<feature type="domain" description="D-isomer specific 2-hydroxyacid dehydrogenase catalytic" evidence="5">
    <location>
        <begin position="26"/>
        <end position="305"/>
    </location>
</feature>
<comment type="caution">
    <text evidence="7">The sequence shown here is derived from an EMBL/GenBank/DDBJ whole genome shotgun (WGS) entry which is preliminary data.</text>
</comment>
<dbReference type="CDD" id="cd12155">
    <property type="entry name" value="PGDH_1"/>
    <property type="match status" value="1"/>
</dbReference>
<evidence type="ECO:0000256" key="4">
    <source>
        <dbReference type="RuleBase" id="RU003719"/>
    </source>
</evidence>
<organism evidence="7 8">
    <name type="scientific">Enterococcus alishanensis</name>
    <dbReference type="NCBI Taxonomy" id="1303817"/>
    <lineage>
        <taxon>Bacteria</taxon>
        <taxon>Bacillati</taxon>
        <taxon>Bacillota</taxon>
        <taxon>Bacilli</taxon>
        <taxon>Lactobacillales</taxon>
        <taxon>Enterococcaceae</taxon>
        <taxon>Enterococcus</taxon>
    </lineage>
</organism>
<protein>
    <submittedName>
        <fullName evidence="7">Phosphoglycerate dehydrogenase</fullName>
    </submittedName>
</protein>
<feature type="domain" description="D-isomer specific 2-hydroxyacid dehydrogenase NAD-binding" evidence="6">
    <location>
        <begin position="103"/>
        <end position="277"/>
    </location>
</feature>
<dbReference type="Pfam" id="PF02826">
    <property type="entry name" value="2-Hacid_dh_C"/>
    <property type="match status" value="1"/>
</dbReference>
<dbReference type="InterPro" id="IPR006140">
    <property type="entry name" value="D-isomer_DH_NAD-bd"/>
</dbReference>
<accession>A0ABS6TAE9</accession>
<evidence type="ECO:0000256" key="2">
    <source>
        <dbReference type="ARBA" id="ARBA00023002"/>
    </source>
</evidence>
<dbReference type="PANTHER" id="PTHR43333:SF1">
    <property type="entry name" value="D-ISOMER SPECIFIC 2-HYDROXYACID DEHYDROGENASE NAD-BINDING DOMAIN-CONTAINING PROTEIN"/>
    <property type="match status" value="1"/>
</dbReference>
<proteinExistence type="inferred from homology"/>
<name>A0ABS6TAE9_9ENTE</name>
<evidence type="ECO:0000259" key="6">
    <source>
        <dbReference type="Pfam" id="PF02826"/>
    </source>
</evidence>
<dbReference type="PANTHER" id="PTHR43333">
    <property type="entry name" value="2-HACID_DH_C DOMAIN-CONTAINING PROTEIN"/>
    <property type="match status" value="1"/>
</dbReference>
<comment type="similarity">
    <text evidence="1 4">Belongs to the D-isomer specific 2-hydroxyacid dehydrogenase family.</text>
</comment>
<dbReference type="InterPro" id="IPR006139">
    <property type="entry name" value="D-isomer_2_OHA_DH_cat_dom"/>
</dbReference>
<keyword evidence="2 4" id="KW-0560">Oxidoreductase</keyword>
<dbReference type="RefSeq" id="WP_218324941.1">
    <property type="nucleotide sequence ID" value="NZ_JAHUZB010000002.1"/>
</dbReference>
<gene>
    <name evidence="7" type="ORF">KUA55_04240</name>
</gene>
<evidence type="ECO:0000313" key="7">
    <source>
        <dbReference type="EMBL" id="MBV7389878.1"/>
    </source>
</evidence>
<evidence type="ECO:0000313" key="8">
    <source>
        <dbReference type="Proteomes" id="UP000774130"/>
    </source>
</evidence>
<dbReference type="EMBL" id="JAHUZB010000002">
    <property type="protein sequence ID" value="MBV7389878.1"/>
    <property type="molecule type" value="Genomic_DNA"/>
</dbReference>
<keyword evidence="8" id="KW-1185">Reference proteome</keyword>